<dbReference type="OrthoDB" id="9807606at2"/>
<dbReference type="RefSeq" id="WP_103685321.1">
    <property type="nucleotide sequence ID" value="NZ_PQGG01000035.1"/>
</dbReference>
<proteinExistence type="inferred from homology"/>
<dbReference type="InterPro" id="IPR001753">
    <property type="entry name" value="Enoyl-CoA_hydra/iso"/>
</dbReference>
<dbReference type="SUPFAM" id="SSF52096">
    <property type="entry name" value="ClpP/crotonase"/>
    <property type="match status" value="1"/>
</dbReference>
<accession>A0A2S4HCI3</accession>
<dbReference type="InterPro" id="IPR014748">
    <property type="entry name" value="Enoyl-CoA_hydra_C"/>
</dbReference>
<dbReference type="Proteomes" id="UP000237222">
    <property type="component" value="Unassembled WGS sequence"/>
</dbReference>
<dbReference type="Gene3D" id="1.10.12.10">
    <property type="entry name" value="Lyase 2-enoyl-coa Hydratase, Chain A, domain 2"/>
    <property type="match status" value="1"/>
</dbReference>
<dbReference type="EMBL" id="PQGG01000035">
    <property type="protein sequence ID" value="POP51695.1"/>
    <property type="molecule type" value="Genomic_DNA"/>
</dbReference>
<comment type="similarity">
    <text evidence="2">Belongs to the enoyl-CoA hydratase/isomerase family.</text>
</comment>
<dbReference type="CDD" id="cd06558">
    <property type="entry name" value="crotonase-like"/>
    <property type="match status" value="1"/>
</dbReference>
<evidence type="ECO:0000256" key="2">
    <source>
        <dbReference type="ARBA" id="ARBA00005254"/>
    </source>
</evidence>
<reference evidence="5 6" key="1">
    <citation type="submission" date="2018-01" db="EMBL/GenBank/DDBJ databases">
        <authorList>
            <person name="Yu X.-D."/>
        </authorList>
    </citation>
    <scope>NUCLEOTIDE SEQUENCE [LARGE SCALE GENOMIC DNA]</scope>
    <source>
        <strain evidence="5 6">ZX-21</strain>
    </source>
</reference>
<dbReference type="Gene3D" id="3.90.226.10">
    <property type="entry name" value="2-enoyl-CoA Hydratase, Chain A, domain 1"/>
    <property type="match status" value="1"/>
</dbReference>
<keyword evidence="3" id="KW-0576">Peroxisome</keyword>
<evidence type="ECO:0000313" key="5">
    <source>
        <dbReference type="EMBL" id="POP51695.1"/>
    </source>
</evidence>
<dbReference type="GO" id="GO:0004165">
    <property type="term" value="F:delta(3)-delta(2)-enoyl-CoA isomerase activity"/>
    <property type="evidence" value="ECO:0007669"/>
    <property type="project" value="UniProtKB-ARBA"/>
</dbReference>
<evidence type="ECO:0000256" key="3">
    <source>
        <dbReference type="ARBA" id="ARBA00023140"/>
    </source>
</evidence>
<dbReference type="AlphaFoldDB" id="A0A2S4HCI3"/>
<dbReference type="PANTHER" id="PTHR43684">
    <property type="match status" value="1"/>
</dbReference>
<dbReference type="Pfam" id="PF00378">
    <property type="entry name" value="ECH_1"/>
    <property type="match status" value="1"/>
</dbReference>
<keyword evidence="4" id="KW-0413">Isomerase</keyword>
<gene>
    <name evidence="5" type="ORF">C0068_15140</name>
</gene>
<protein>
    <submittedName>
        <fullName evidence="5">Enoyl-CoA hydratase/isomerase family protein</fullName>
    </submittedName>
</protein>
<dbReference type="InterPro" id="IPR029045">
    <property type="entry name" value="ClpP/crotonase-like_dom_sf"/>
</dbReference>
<evidence type="ECO:0000256" key="1">
    <source>
        <dbReference type="ARBA" id="ARBA00004275"/>
    </source>
</evidence>
<comment type="subcellular location">
    <subcellularLocation>
        <location evidence="1">Peroxisome</location>
    </subcellularLocation>
</comment>
<evidence type="ECO:0000313" key="6">
    <source>
        <dbReference type="Proteomes" id="UP000237222"/>
    </source>
</evidence>
<dbReference type="PANTHER" id="PTHR43684:SF1">
    <property type="entry name" value="ENOYL-COA DELTA ISOMERASE 2"/>
    <property type="match status" value="1"/>
</dbReference>
<name>A0A2S4HCI3_9GAMM</name>
<evidence type="ECO:0000256" key="4">
    <source>
        <dbReference type="ARBA" id="ARBA00023235"/>
    </source>
</evidence>
<comment type="caution">
    <text evidence="5">The sequence shown here is derived from an EMBL/GenBank/DDBJ whole genome shotgun (WGS) entry which is preliminary data.</text>
</comment>
<organism evidence="5 6">
    <name type="scientific">Zhongshania marina</name>
    <dbReference type="NCBI Taxonomy" id="2304603"/>
    <lineage>
        <taxon>Bacteria</taxon>
        <taxon>Pseudomonadati</taxon>
        <taxon>Pseudomonadota</taxon>
        <taxon>Gammaproteobacteria</taxon>
        <taxon>Cellvibrionales</taxon>
        <taxon>Spongiibacteraceae</taxon>
        <taxon>Zhongshania</taxon>
    </lineage>
</organism>
<sequence length="262" mass="28869">MKLESFLFEIRNNVGHITLNQPERGNPFDARFCREFKEIANECDENPEVRAVLIDSNGPYFSVGGDLKTFLGDRDGLPRFIKSATSDLHSGVSRLARGDAPVILACDALAAGGAVAIVAAADYALLSEKASVYAAFSGIGFSCDSGSSYFMPRRVGQRKAFDFYLRNQKWSAEQCLEYGLASEIIPSEQLAEKALALAEELAQGPTYTYGQIKNLFHSSQENTLEAQLEQEARALADCTRRDDTWNAVNSVAKKQKPVFNYK</sequence>
<dbReference type="InterPro" id="IPR051053">
    <property type="entry name" value="ECH/Chromodomain_protein"/>
</dbReference>